<reference evidence="10 21" key="3">
    <citation type="submission" date="2016-04" db="EMBL/GenBank/DDBJ databases">
        <authorList>
            <person name="Bigi M."/>
            <person name="Bigi F."/>
            <person name="Soria M.A."/>
        </authorList>
    </citation>
    <scope>NUCLEOTIDE SEQUENCE [LARGE SCALE GENOMIC DNA]</scope>
    <source>
        <strain evidence="10 21">6548</strain>
    </source>
</reference>
<dbReference type="Proteomes" id="UP000048948">
    <property type="component" value="Unassembled WGS sequence"/>
</dbReference>
<dbReference type="Proteomes" id="UP000048289">
    <property type="component" value="Unassembled WGS sequence"/>
</dbReference>
<evidence type="ECO:0000313" key="20">
    <source>
        <dbReference type="Proteomes" id="UP000050164"/>
    </source>
</evidence>
<evidence type="ECO:0000313" key="13">
    <source>
        <dbReference type="Proteomes" id="UP000045842"/>
    </source>
</evidence>
<evidence type="ECO:0000313" key="19">
    <source>
        <dbReference type="Proteomes" id="UP000050139"/>
    </source>
</evidence>
<sequence length="94" mass="10067">MGGPFDADAEAHFDEVAEAFAKLTNVDRDVGVDLEKELCMTVEADDRSDALVTRRLLPRVPRCIPLAARLAPGTIGCPSFWNPIATGGASRQAL</sequence>
<evidence type="ECO:0000313" key="10">
    <source>
        <dbReference type="EMBL" id="OMH60991.1"/>
    </source>
</evidence>
<dbReference type="Proteomes" id="UP000039217">
    <property type="component" value="Unassembled WGS sequence"/>
</dbReference>
<gene>
    <name evidence="10" type="ORF">A4S10_03178</name>
    <name evidence="11" type="ORF">DKC2_3237</name>
    <name evidence="3" type="ORF">ERS007657_01114</name>
    <name evidence="8" type="ORF">ERS007661_00506</name>
    <name evidence="9" type="ORF">ERS007679_03649</name>
    <name evidence="1" type="ORF">ERS007681_03556</name>
    <name evidence="2" type="ORF">ERS007688_02069</name>
    <name evidence="5" type="ORF">ERS027646_02161</name>
    <name evidence="6" type="ORF">ERS027659_03638</name>
    <name evidence="4" type="ORF">ERS027661_00163</name>
    <name evidence="7" type="ORF">ERS094118_02456</name>
</gene>
<evidence type="ECO:0000313" key="6">
    <source>
        <dbReference type="EMBL" id="CKS84785.1"/>
    </source>
</evidence>
<evidence type="ECO:0000313" key="16">
    <source>
        <dbReference type="Proteomes" id="UP000048289"/>
    </source>
</evidence>
<evidence type="ECO:0000313" key="17">
    <source>
        <dbReference type="Proteomes" id="UP000048948"/>
    </source>
</evidence>
<dbReference type="Proteomes" id="UP000050139">
    <property type="component" value="Unassembled WGS sequence"/>
</dbReference>
<name>A0A0E7TEA4_MYCTX</name>
<dbReference type="Proteomes" id="UP000300237">
    <property type="component" value="Chromosome"/>
</dbReference>
<evidence type="ECO:0000313" key="4">
    <source>
        <dbReference type="EMBL" id="CKQ84825.1"/>
    </source>
</evidence>
<proteinExistence type="predicted"/>
<dbReference type="Proteomes" id="UP000046680">
    <property type="component" value="Unassembled WGS sequence"/>
</dbReference>
<reference evidence="12 13" key="1">
    <citation type="submission" date="2015-03" db="EMBL/GenBank/DDBJ databases">
        <authorList>
            <consortium name="Pathogen Informatics"/>
        </authorList>
    </citation>
    <scope>NUCLEOTIDE SEQUENCE [LARGE SCALE GENOMIC DNA]</scope>
    <source>
        <strain evidence="5 17">Bir 172</strain>
        <strain evidence="6 20">Bir 185</strain>
        <strain evidence="4 18">Bir 187</strain>
        <strain evidence="3 14">C09601061</strain>
        <strain evidence="8 12">D00501624</strain>
        <strain evidence="9 13">G09801536</strain>
        <strain evidence="1 16">G09901357</strain>
        <strain evidence="2 15">H09601792</strain>
    </source>
</reference>
<dbReference type="EMBL" id="CFOE01000634">
    <property type="protein sequence ID" value="CFE44085.1"/>
    <property type="molecule type" value="Genomic_DNA"/>
</dbReference>
<reference evidence="7 19" key="2">
    <citation type="submission" date="2015-03" db="EMBL/GenBank/DDBJ databases">
        <authorList>
            <consortium name="Pathogen Informatics"/>
            <person name="Murphy D."/>
        </authorList>
    </citation>
    <scope>NUCLEOTIDE SEQUENCE [LARGE SCALE GENOMIC DNA]</scope>
    <source>
        <strain evidence="7 19">0268S</strain>
    </source>
</reference>
<dbReference type="Proteomes" id="UP000049023">
    <property type="component" value="Unassembled WGS sequence"/>
</dbReference>
<evidence type="ECO:0000313" key="22">
    <source>
        <dbReference type="Proteomes" id="UP000300237"/>
    </source>
</evidence>
<dbReference type="EMBL" id="CNFT01001099">
    <property type="protein sequence ID" value="CKS84785.1"/>
    <property type="molecule type" value="Genomic_DNA"/>
</dbReference>
<evidence type="ECO:0000313" key="8">
    <source>
        <dbReference type="EMBL" id="CNU34030.1"/>
    </source>
</evidence>
<protein>
    <submittedName>
        <fullName evidence="6">Conserved protein of uncharacterized function (Part2)</fullName>
    </submittedName>
</protein>
<evidence type="ECO:0000313" key="2">
    <source>
        <dbReference type="EMBL" id="CFE52255.1"/>
    </source>
</evidence>
<dbReference type="EMBL" id="CNGE01000374">
    <property type="protein sequence ID" value="CKS60821.1"/>
    <property type="molecule type" value="Genomic_DNA"/>
</dbReference>
<dbReference type="Proteomes" id="UP000046947">
    <property type="component" value="Unassembled WGS sequence"/>
</dbReference>
<dbReference type="OMA" id="SCWNPIA"/>
<evidence type="ECO:0000313" key="15">
    <source>
        <dbReference type="Proteomes" id="UP000046947"/>
    </source>
</evidence>
<evidence type="ECO:0000313" key="21">
    <source>
        <dbReference type="Proteomes" id="UP000189452"/>
    </source>
</evidence>
<accession>A0A0E7TEA4</accession>
<reference evidence="10 21" key="4">
    <citation type="submission" date="2017-02" db="EMBL/GenBank/DDBJ databases">
        <title>Protein polymorphisms may explain contrasting epidemiological fitness of two variants of a multidrug-resistant Mycobacterium tuberculosis strain.</title>
        <authorList>
            <person name="Bigi M.M."/>
            <person name="Lopez B."/>
            <person name="Blanco F.C."/>
            <person name="Sasiain M.C."/>
            <person name="De La Barrera S."/>
            <person name="Ritacco V."/>
            <person name="Bigi F."/>
            <person name="Soria M.A."/>
        </authorList>
    </citation>
    <scope>NUCLEOTIDE SEQUENCE [LARGE SCALE GENOMIC DNA]</scope>
    <source>
        <strain evidence="10 21">6548</strain>
    </source>
</reference>
<evidence type="ECO:0000313" key="11">
    <source>
        <dbReference type="EMBL" id="VCU51333.1"/>
    </source>
</evidence>
<dbReference type="EMBL" id="CFOH01000314">
    <property type="protein sequence ID" value="CFE52255.1"/>
    <property type="molecule type" value="Genomic_DNA"/>
</dbReference>
<reference evidence="11 22" key="5">
    <citation type="submission" date="2018-08" db="EMBL/GenBank/DDBJ databases">
        <authorList>
            <person name="Fokvardsen B D."/>
            <person name="Norman A."/>
        </authorList>
    </citation>
    <scope>NUCLEOTIDE SEQUENCE [LARGE SCALE GENOMIC DNA]</scope>
    <source>
        <strain evidence="11 22">DKC2</strain>
    </source>
</reference>
<organism evidence="6 20">
    <name type="scientific">Mycobacterium tuberculosis</name>
    <dbReference type="NCBI Taxonomy" id="1773"/>
    <lineage>
        <taxon>Bacteria</taxon>
        <taxon>Bacillati</taxon>
        <taxon>Actinomycetota</taxon>
        <taxon>Actinomycetes</taxon>
        <taxon>Mycobacteriales</taxon>
        <taxon>Mycobacteriaceae</taxon>
        <taxon>Mycobacterium</taxon>
        <taxon>Mycobacterium tuberculosis complex</taxon>
    </lineage>
</organism>
<evidence type="ECO:0000313" key="1">
    <source>
        <dbReference type="EMBL" id="CFE44085.1"/>
    </source>
</evidence>
<dbReference type="EMBL" id="CGCX01000313">
    <property type="protein sequence ID" value="CFR72591.1"/>
    <property type="molecule type" value="Genomic_DNA"/>
</dbReference>
<evidence type="ECO:0000313" key="3">
    <source>
        <dbReference type="EMBL" id="CFR72591.1"/>
    </source>
</evidence>
<dbReference type="EMBL" id="LWDQ01000001">
    <property type="protein sequence ID" value="OMH60991.1"/>
    <property type="molecule type" value="Genomic_DNA"/>
</dbReference>
<dbReference type="EMBL" id="CQQC01000103">
    <property type="protein sequence ID" value="CNU34030.1"/>
    <property type="molecule type" value="Genomic_DNA"/>
</dbReference>
<dbReference type="Proteomes" id="UP000050164">
    <property type="component" value="Unassembled WGS sequence"/>
</dbReference>
<dbReference type="EMBL" id="CSAD01000708">
    <property type="protein sequence ID" value="COW32731.1"/>
    <property type="molecule type" value="Genomic_DNA"/>
</dbReference>
<dbReference type="AlphaFoldDB" id="A0A0E7TEA4"/>
<dbReference type="Proteomes" id="UP000189452">
    <property type="component" value="Chromosome"/>
</dbReference>
<dbReference type="Proteomes" id="UP000045842">
    <property type="component" value="Unassembled WGS sequence"/>
</dbReference>
<evidence type="ECO:0000313" key="12">
    <source>
        <dbReference type="Proteomes" id="UP000039217"/>
    </source>
</evidence>
<dbReference type="EMBL" id="COPH01000018">
    <property type="protein sequence ID" value="CLW38764.1"/>
    <property type="molecule type" value="Genomic_DNA"/>
</dbReference>
<evidence type="ECO:0000313" key="5">
    <source>
        <dbReference type="EMBL" id="CKS60821.1"/>
    </source>
</evidence>
<evidence type="ECO:0000313" key="14">
    <source>
        <dbReference type="Proteomes" id="UP000046680"/>
    </source>
</evidence>
<evidence type="ECO:0000313" key="18">
    <source>
        <dbReference type="Proteomes" id="UP000049023"/>
    </source>
</evidence>
<dbReference type="RefSeq" id="WP_003899894.1">
    <property type="nucleotide sequence ID" value="NZ_AP017901.1"/>
</dbReference>
<dbReference type="EMBL" id="CNFU01000016">
    <property type="protein sequence ID" value="CKQ84825.1"/>
    <property type="molecule type" value="Genomic_DNA"/>
</dbReference>
<evidence type="ECO:0000313" key="7">
    <source>
        <dbReference type="EMBL" id="CLW38764.1"/>
    </source>
</evidence>
<evidence type="ECO:0000313" key="9">
    <source>
        <dbReference type="EMBL" id="COW32731.1"/>
    </source>
</evidence>
<dbReference type="EMBL" id="LR027516">
    <property type="protein sequence ID" value="VCU51333.1"/>
    <property type="molecule type" value="Genomic_DNA"/>
</dbReference>